<evidence type="ECO:0000313" key="2">
    <source>
        <dbReference type="EMBL" id="KAJ7701788.1"/>
    </source>
</evidence>
<feature type="region of interest" description="Disordered" evidence="1">
    <location>
        <begin position="322"/>
        <end position="342"/>
    </location>
</feature>
<organism evidence="2 3">
    <name type="scientific">Mycena rosella</name>
    <name type="common">Pink bonnet</name>
    <name type="synonym">Agaricus rosellus</name>
    <dbReference type="NCBI Taxonomy" id="1033263"/>
    <lineage>
        <taxon>Eukaryota</taxon>
        <taxon>Fungi</taxon>
        <taxon>Dikarya</taxon>
        <taxon>Basidiomycota</taxon>
        <taxon>Agaricomycotina</taxon>
        <taxon>Agaricomycetes</taxon>
        <taxon>Agaricomycetidae</taxon>
        <taxon>Agaricales</taxon>
        <taxon>Marasmiineae</taxon>
        <taxon>Mycenaceae</taxon>
        <taxon>Mycena</taxon>
    </lineage>
</organism>
<dbReference type="Gene3D" id="3.10.10.10">
    <property type="entry name" value="HIV Type 1 Reverse Transcriptase, subunit A, domain 1"/>
    <property type="match status" value="1"/>
</dbReference>
<keyword evidence="3" id="KW-1185">Reference proteome</keyword>
<accession>A0AAD7DWZ0</accession>
<feature type="region of interest" description="Disordered" evidence="1">
    <location>
        <begin position="125"/>
        <end position="152"/>
    </location>
</feature>
<dbReference type="InterPro" id="IPR043502">
    <property type="entry name" value="DNA/RNA_pol_sf"/>
</dbReference>
<dbReference type="AlphaFoldDB" id="A0AAD7DWZ0"/>
<evidence type="ECO:0000256" key="1">
    <source>
        <dbReference type="SAM" id="MobiDB-lite"/>
    </source>
</evidence>
<evidence type="ECO:0000313" key="3">
    <source>
        <dbReference type="Proteomes" id="UP001221757"/>
    </source>
</evidence>
<feature type="compositionally biased region" description="Low complexity" evidence="1">
    <location>
        <begin position="127"/>
        <end position="138"/>
    </location>
</feature>
<comment type="caution">
    <text evidence="2">The sequence shown here is derived from an EMBL/GenBank/DDBJ whole genome shotgun (WGS) entry which is preliminary data.</text>
</comment>
<dbReference type="EMBL" id="JARKIE010000016">
    <property type="protein sequence ID" value="KAJ7701788.1"/>
    <property type="molecule type" value="Genomic_DNA"/>
</dbReference>
<dbReference type="Proteomes" id="UP001221757">
    <property type="component" value="Unassembled WGS sequence"/>
</dbReference>
<reference evidence="2" key="1">
    <citation type="submission" date="2023-03" db="EMBL/GenBank/DDBJ databases">
        <title>Massive genome expansion in bonnet fungi (Mycena s.s.) driven by repeated elements and novel gene families across ecological guilds.</title>
        <authorList>
            <consortium name="Lawrence Berkeley National Laboratory"/>
            <person name="Harder C.B."/>
            <person name="Miyauchi S."/>
            <person name="Viragh M."/>
            <person name="Kuo A."/>
            <person name="Thoen E."/>
            <person name="Andreopoulos B."/>
            <person name="Lu D."/>
            <person name="Skrede I."/>
            <person name="Drula E."/>
            <person name="Henrissat B."/>
            <person name="Morin E."/>
            <person name="Kohler A."/>
            <person name="Barry K."/>
            <person name="LaButti K."/>
            <person name="Morin E."/>
            <person name="Salamov A."/>
            <person name="Lipzen A."/>
            <person name="Mereny Z."/>
            <person name="Hegedus B."/>
            <person name="Baldrian P."/>
            <person name="Stursova M."/>
            <person name="Weitz H."/>
            <person name="Taylor A."/>
            <person name="Grigoriev I.V."/>
            <person name="Nagy L.G."/>
            <person name="Martin F."/>
            <person name="Kauserud H."/>
        </authorList>
    </citation>
    <scope>NUCLEOTIDE SEQUENCE</scope>
    <source>
        <strain evidence="2">CBHHK067</strain>
    </source>
</reference>
<protein>
    <submittedName>
        <fullName evidence="2">Uncharacterized protein</fullName>
    </submittedName>
</protein>
<proteinExistence type="predicted"/>
<name>A0AAD7DWZ0_MYCRO</name>
<dbReference type="SUPFAM" id="SSF56672">
    <property type="entry name" value="DNA/RNA polymerases"/>
    <property type="match status" value="1"/>
</dbReference>
<sequence length="592" mass="64397">MDTAFYEKMVHRMGKGGPATKRLRMANNVLVDSAACWEGELEVGGVRARSGFEVFASGGGWSMLFGKPMQAAFSVVHDMGADVVTLSANRRTAMLENAHLAAVARRREAALAARREASTGVTSCAIPPARRVPSSSVSKNTHRHLPSEDQRNANEIEQGEQDGENVQDSGDVGVDAVEVVTAEQREEQWSREMGAMAEDAVVDAATRAAFKAAVSFADAPARGVPSFQFAYTSAADQNWPRQCEPAREDVKTAAWGVQDRAHGVFSMEEWNGDTALRAALTGEALCAISPARRVPYATFAHAMVANPYIERDIPGTSFEDATPEMSMGEQGADQGGSSNRGTAATRAAFTGAYSYADAPARRVLLDIFPEWLSVNTISEASATPDPAPSIFTRDTDPFKPERVAQILKDVRVGADLSAEERVQVEDLIKEFADVFALSVGEVCIAEGAVYAPKIPVDMQFPLRVNQRPFTKPQAVYVNKQVDELVAAGILRPIHPQDVKCLNPIHLVEKDQSSGMTYNELLHEVNDQCVRAGLPSAMDLPPRDPPRPLQPQGAPKWRICGTFPELNKLLNVPPMMQGSIRDKQRRLSGHRYV</sequence>
<gene>
    <name evidence="2" type="ORF">B0H17DRAFT_1195009</name>
</gene>